<dbReference type="Proteomes" id="UP000694620">
    <property type="component" value="Chromosome 16"/>
</dbReference>
<dbReference type="OrthoDB" id="123971at2759"/>
<keyword evidence="4 10" id="KW-1133">Transmembrane helix</keyword>
<evidence type="ECO:0000259" key="11">
    <source>
        <dbReference type="PROSITE" id="PS50106"/>
    </source>
</evidence>
<dbReference type="PANTHER" id="PTHR23119:SF51">
    <property type="entry name" value="DISKS LARGE 1 TUMOR SUPPRESSOR PROTEIN"/>
    <property type="match status" value="1"/>
</dbReference>
<dbReference type="AlphaFoldDB" id="A0A8C4T3E9"/>
<protein>
    <recommendedName>
        <fullName evidence="8">Synaptojanin-2-binding protein</fullName>
    </recommendedName>
    <alternativeName>
        <fullName evidence="9">Mitochondrial outer membrane protein 25</fullName>
    </alternativeName>
</protein>
<dbReference type="GO" id="GO:0097120">
    <property type="term" value="P:receptor localization to synapse"/>
    <property type="evidence" value="ECO:0007669"/>
    <property type="project" value="TreeGrafter"/>
</dbReference>
<dbReference type="Pfam" id="PF00595">
    <property type="entry name" value="PDZ"/>
    <property type="match status" value="1"/>
</dbReference>
<dbReference type="FunFam" id="2.30.42.10:FF:000161">
    <property type="entry name" value="Synaptojanin-2-binding protein"/>
    <property type="match status" value="1"/>
</dbReference>
<dbReference type="PROSITE" id="PS50106">
    <property type="entry name" value="PDZ"/>
    <property type="match status" value="1"/>
</dbReference>
<evidence type="ECO:0000256" key="4">
    <source>
        <dbReference type="ARBA" id="ARBA00022989"/>
    </source>
</evidence>
<reference evidence="12" key="3">
    <citation type="submission" date="2025-09" db="UniProtKB">
        <authorList>
            <consortium name="Ensembl"/>
        </authorList>
    </citation>
    <scope>IDENTIFICATION</scope>
</reference>
<evidence type="ECO:0000313" key="12">
    <source>
        <dbReference type="Ensembl" id="ENSECRP00000025124.1"/>
    </source>
</evidence>
<feature type="transmembrane region" description="Helical" evidence="10">
    <location>
        <begin position="118"/>
        <end position="138"/>
    </location>
</feature>
<gene>
    <name evidence="12" type="primary">SYNJ2BP</name>
    <name evidence="12" type="synonym">synj2bp</name>
</gene>
<dbReference type="InterPro" id="IPR001478">
    <property type="entry name" value="PDZ"/>
</dbReference>
<evidence type="ECO:0000256" key="1">
    <source>
        <dbReference type="ARBA" id="ARBA00004294"/>
    </source>
</evidence>
<dbReference type="GO" id="GO:0045197">
    <property type="term" value="P:establishment or maintenance of epithelial cell apical/basal polarity"/>
    <property type="evidence" value="ECO:0007669"/>
    <property type="project" value="TreeGrafter"/>
</dbReference>
<dbReference type="SMART" id="SM00228">
    <property type="entry name" value="PDZ"/>
    <property type="match status" value="1"/>
</dbReference>
<reference evidence="12" key="1">
    <citation type="submission" date="2021-06" db="EMBL/GenBank/DDBJ databases">
        <authorList>
            <consortium name="Wellcome Sanger Institute Data Sharing"/>
        </authorList>
    </citation>
    <scope>NUCLEOTIDE SEQUENCE [LARGE SCALE GENOMIC DNA]</scope>
</reference>
<feature type="domain" description="PDZ" evidence="11">
    <location>
        <begin position="13"/>
        <end position="100"/>
    </location>
</feature>
<dbReference type="Gene3D" id="2.30.42.10">
    <property type="match status" value="1"/>
</dbReference>
<dbReference type="RefSeq" id="XP_028677198.1">
    <property type="nucleotide sequence ID" value="XM_028821365.2"/>
</dbReference>
<dbReference type="PANTHER" id="PTHR23119">
    <property type="entry name" value="DISCS LARGE"/>
    <property type="match status" value="1"/>
</dbReference>
<evidence type="ECO:0000256" key="7">
    <source>
        <dbReference type="ARBA" id="ARBA00063547"/>
    </source>
</evidence>
<name>A0A8C4T3E9_ERPCA</name>
<keyword evidence="13" id="KW-1185">Reference proteome</keyword>
<evidence type="ECO:0000256" key="6">
    <source>
        <dbReference type="ARBA" id="ARBA00023136"/>
    </source>
</evidence>
<dbReference type="GO" id="GO:0043113">
    <property type="term" value="P:receptor clustering"/>
    <property type="evidence" value="ECO:0007669"/>
    <property type="project" value="TreeGrafter"/>
</dbReference>
<reference evidence="12" key="2">
    <citation type="submission" date="2025-08" db="UniProtKB">
        <authorList>
            <consortium name="Ensembl"/>
        </authorList>
    </citation>
    <scope>IDENTIFICATION</scope>
</reference>
<accession>A0A8C4T3E9</accession>
<dbReference type="GeneTree" id="ENSGT00830000128402"/>
<dbReference type="CDD" id="cd06709">
    <property type="entry name" value="PDZ_SYNJ2BP-like"/>
    <property type="match status" value="1"/>
</dbReference>
<dbReference type="GO" id="GO:0030054">
    <property type="term" value="C:cell junction"/>
    <property type="evidence" value="ECO:0007669"/>
    <property type="project" value="TreeGrafter"/>
</dbReference>
<comment type="subcellular location">
    <subcellularLocation>
        <location evidence="1">Mitochondrion outer membrane</location>
    </subcellularLocation>
</comment>
<keyword evidence="2 10" id="KW-0812">Transmembrane</keyword>
<dbReference type="GO" id="GO:0016323">
    <property type="term" value="C:basolateral plasma membrane"/>
    <property type="evidence" value="ECO:0007669"/>
    <property type="project" value="TreeGrafter"/>
</dbReference>
<evidence type="ECO:0000256" key="9">
    <source>
        <dbReference type="ARBA" id="ARBA00075222"/>
    </source>
</evidence>
<organism evidence="12 13">
    <name type="scientific">Erpetoichthys calabaricus</name>
    <name type="common">Rope fish</name>
    <name type="synonym">Calamoichthys calabaricus</name>
    <dbReference type="NCBI Taxonomy" id="27687"/>
    <lineage>
        <taxon>Eukaryota</taxon>
        <taxon>Metazoa</taxon>
        <taxon>Chordata</taxon>
        <taxon>Craniata</taxon>
        <taxon>Vertebrata</taxon>
        <taxon>Euteleostomi</taxon>
        <taxon>Actinopterygii</taxon>
        <taxon>Polypteriformes</taxon>
        <taxon>Polypteridae</taxon>
        <taxon>Erpetoichthys</taxon>
    </lineage>
</organism>
<dbReference type="GO" id="GO:0005741">
    <property type="term" value="C:mitochondrial outer membrane"/>
    <property type="evidence" value="ECO:0007669"/>
    <property type="project" value="UniProtKB-SubCell"/>
</dbReference>
<dbReference type="GO" id="GO:0019901">
    <property type="term" value="F:protein kinase binding"/>
    <property type="evidence" value="ECO:0007669"/>
    <property type="project" value="TreeGrafter"/>
</dbReference>
<proteinExistence type="predicted"/>
<dbReference type="CTD" id="55333"/>
<keyword evidence="3" id="KW-1000">Mitochondrion outer membrane</keyword>
<dbReference type="GO" id="GO:0098609">
    <property type="term" value="P:cell-cell adhesion"/>
    <property type="evidence" value="ECO:0007669"/>
    <property type="project" value="TreeGrafter"/>
</dbReference>
<evidence type="ECO:0000256" key="8">
    <source>
        <dbReference type="ARBA" id="ARBA00070337"/>
    </source>
</evidence>
<keyword evidence="6 10" id="KW-0472">Membrane</keyword>
<keyword evidence="5" id="KW-0496">Mitochondrion</keyword>
<dbReference type="SUPFAM" id="SSF50156">
    <property type="entry name" value="PDZ domain-like"/>
    <property type="match status" value="1"/>
</dbReference>
<evidence type="ECO:0000313" key="13">
    <source>
        <dbReference type="Proteomes" id="UP000694620"/>
    </source>
</evidence>
<evidence type="ECO:0000256" key="10">
    <source>
        <dbReference type="SAM" id="Phobius"/>
    </source>
</evidence>
<dbReference type="InterPro" id="IPR036034">
    <property type="entry name" value="PDZ_sf"/>
</dbReference>
<evidence type="ECO:0000256" key="5">
    <source>
        <dbReference type="ARBA" id="ARBA00023128"/>
    </source>
</evidence>
<comment type="subunit">
    <text evidence="7">Binds (via the PDZ domain) to isoform 2A of SYNJ2 (via the unique motif in the C-terminus). Interacts (via C-terminus) with RALBP1. Interacts (via PDZ domain) with ACVR2A (via C-terminus) and ACVR2B (via C-terminus). Forms a ternary complex with ACVR2A and RALBP1. Interacts with MAPK12. Interacts with DLL1; enhances DLL1 protein stability, and promotes notch signaling in endothelial cells.</text>
</comment>
<sequence length="147" mass="15936">MNGGVESDVHTLEIRLKRGPSGLGFNIVGGTDQQYVSDDTGIYVSKIRDNGAAALDGRLQEGDKILAINGQKLENLSHSDAVQLFHCAGEDVVLSVLQQPSNQTNGPLRPRGSLEPGVSFFGVIMCSAMLAFVAFLYMRHRHRRGIL</sequence>
<dbReference type="InterPro" id="IPR050614">
    <property type="entry name" value="Synaptic_Scaffolding_LAP-MAGUK"/>
</dbReference>
<evidence type="ECO:0000256" key="3">
    <source>
        <dbReference type="ARBA" id="ARBA00022787"/>
    </source>
</evidence>
<evidence type="ECO:0000256" key="2">
    <source>
        <dbReference type="ARBA" id="ARBA00022692"/>
    </source>
</evidence>
<dbReference type="GeneID" id="114666474"/>
<dbReference type="Ensembl" id="ENSECRT00000025664.1">
    <property type="protein sequence ID" value="ENSECRP00000025124.1"/>
    <property type="gene ID" value="ENSECRG00000017014.1"/>
</dbReference>